<dbReference type="Gene3D" id="3.40.50.10490">
    <property type="entry name" value="Glucose-6-phosphate isomerase like protein, domain 1"/>
    <property type="match status" value="3"/>
</dbReference>
<dbReference type="CDD" id="cd05008">
    <property type="entry name" value="SIS_GlmS_GlmD_1"/>
    <property type="match status" value="1"/>
</dbReference>
<dbReference type="InterPro" id="IPR035466">
    <property type="entry name" value="GlmS/AgaS_SIS"/>
</dbReference>
<dbReference type="EMBL" id="CP023697">
    <property type="protein sequence ID" value="QEV10606.1"/>
    <property type="molecule type" value="Genomic_DNA"/>
</dbReference>
<keyword evidence="1" id="KW-0677">Repeat</keyword>
<dbReference type="PANTHER" id="PTHR10937">
    <property type="entry name" value="GLUCOSAMINE--FRUCTOSE-6-PHOSPHATE AMINOTRANSFERASE, ISOMERIZING"/>
    <property type="match status" value="1"/>
</dbReference>
<protein>
    <submittedName>
        <fullName evidence="3">Sugar isomerase</fullName>
    </submittedName>
</protein>
<dbReference type="InterPro" id="IPR046348">
    <property type="entry name" value="SIS_dom_sf"/>
</dbReference>
<feature type="domain" description="SIS" evidence="2">
    <location>
        <begin position="34"/>
        <end position="169"/>
    </location>
</feature>
<accession>A0ABX6B9R8</accession>
<dbReference type="GeneID" id="95538788"/>
<proteinExistence type="predicted"/>
<reference evidence="3 4" key="1">
    <citation type="submission" date="2017-09" db="EMBL/GenBank/DDBJ databases">
        <authorList>
            <person name="Lee N."/>
            <person name="Cho B.-K."/>
        </authorList>
    </citation>
    <scope>NUCLEOTIDE SEQUENCE [LARGE SCALE GENOMIC DNA]</scope>
    <source>
        <strain evidence="3 4">ATCC 13879</strain>
    </source>
</reference>
<evidence type="ECO:0000259" key="2">
    <source>
        <dbReference type="PROSITE" id="PS51464"/>
    </source>
</evidence>
<evidence type="ECO:0000256" key="1">
    <source>
        <dbReference type="ARBA" id="ARBA00022737"/>
    </source>
</evidence>
<organism evidence="3 4">
    <name type="scientific">Streptomyces prasinus</name>
    <dbReference type="NCBI Taxonomy" id="67345"/>
    <lineage>
        <taxon>Bacteria</taxon>
        <taxon>Bacillati</taxon>
        <taxon>Actinomycetota</taxon>
        <taxon>Actinomycetes</taxon>
        <taxon>Kitasatosporales</taxon>
        <taxon>Streptomycetaceae</taxon>
        <taxon>Streptomyces</taxon>
    </lineage>
</organism>
<evidence type="ECO:0000313" key="3">
    <source>
        <dbReference type="EMBL" id="QEV10606.1"/>
    </source>
</evidence>
<evidence type="ECO:0000313" key="4">
    <source>
        <dbReference type="Proteomes" id="UP000326041"/>
    </source>
</evidence>
<dbReference type="PROSITE" id="PS51464">
    <property type="entry name" value="SIS"/>
    <property type="match status" value="1"/>
</dbReference>
<dbReference type="InterPro" id="IPR001347">
    <property type="entry name" value="SIS_dom"/>
</dbReference>
<sequence>MTSSSPTGSSLTSAEIASQPAVWRRAAETLPRQAAALPRRGERVAVVGCGTSWFMAQSYAVLRETGGHGETDAYAASEFPLGRRYDRVLAITRSGTTTEVLDLLHRMKGTAATGAVTADPATPVMRAADAVAVLDFADEESVVQTRFATANLALLRAHLESEGALPAGVRPLDAAIRDAERAVAQPLDTALTGAEQVTFLGTGWTCGLALEAALKMREAAGAWTEAYPAMEYRHGPISITGPGRVAWAFGELPEGLAGDVARVGGALVADSTGTPASLDPLADLVRAQRLAVALAEARGYDPDRPRNLTRSVVLRDSRA</sequence>
<dbReference type="CDD" id="cd05009">
    <property type="entry name" value="SIS_GlmS_GlmD_2"/>
    <property type="match status" value="1"/>
</dbReference>
<keyword evidence="4" id="KW-1185">Reference proteome</keyword>
<gene>
    <name evidence="3" type="ORF">CP972_30405</name>
</gene>
<dbReference type="SUPFAM" id="SSF53697">
    <property type="entry name" value="SIS domain"/>
    <property type="match status" value="1"/>
</dbReference>
<name>A0ABX6B9R8_9ACTN</name>
<dbReference type="InterPro" id="IPR035490">
    <property type="entry name" value="GlmS/FrlB_SIS"/>
</dbReference>
<dbReference type="GO" id="GO:0016853">
    <property type="term" value="F:isomerase activity"/>
    <property type="evidence" value="ECO:0007669"/>
    <property type="project" value="UniProtKB-KW"/>
</dbReference>
<dbReference type="Proteomes" id="UP000326041">
    <property type="component" value="Chromosome"/>
</dbReference>
<keyword evidence="3" id="KW-0413">Isomerase</keyword>
<dbReference type="RefSeq" id="WP_055607629.1">
    <property type="nucleotide sequence ID" value="NZ_CP023697.1"/>
</dbReference>